<accession>A0A5N5FB17</accession>
<reference evidence="1 2" key="3">
    <citation type="submission" date="2019-11" db="EMBL/GenBank/DDBJ databases">
        <title>A de novo genome assembly of a pear dwarfing rootstock.</title>
        <authorList>
            <person name="Wang F."/>
            <person name="Wang J."/>
            <person name="Li S."/>
            <person name="Zhang Y."/>
            <person name="Fang M."/>
            <person name="Ma L."/>
            <person name="Zhao Y."/>
            <person name="Jiang S."/>
        </authorList>
    </citation>
    <scope>NUCLEOTIDE SEQUENCE [LARGE SCALE GENOMIC DNA]</scope>
    <source>
        <strain evidence="1">S2</strain>
        <tissue evidence="1">Leaf</tissue>
    </source>
</reference>
<proteinExistence type="predicted"/>
<gene>
    <name evidence="1" type="ORF">D8674_010549</name>
</gene>
<evidence type="ECO:0000313" key="1">
    <source>
        <dbReference type="EMBL" id="KAB2600278.1"/>
    </source>
</evidence>
<organism evidence="1 2">
    <name type="scientific">Pyrus ussuriensis x Pyrus communis</name>
    <dbReference type="NCBI Taxonomy" id="2448454"/>
    <lineage>
        <taxon>Eukaryota</taxon>
        <taxon>Viridiplantae</taxon>
        <taxon>Streptophyta</taxon>
        <taxon>Embryophyta</taxon>
        <taxon>Tracheophyta</taxon>
        <taxon>Spermatophyta</taxon>
        <taxon>Magnoliopsida</taxon>
        <taxon>eudicotyledons</taxon>
        <taxon>Gunneridae</taxon>
        <taxon>Pentapetalae</taxon>
        <taxon>rosids</taxon>
        <taxon>fabids</taxon>
        <taxon>Rosales</taxon>
        <taxon>Rosaceae</taxon>
        <taxon>Amygdaloideae</taxon>
        <taxon>Maleae</taxon>
        <taxon>Pyrus</taxon>
    </lineage>
</organism>
<comment type="caution">
    <text evidence="1">The sequence shown here is derived from an EMBL/GenBank/DDBJ whole genome shotgun (WGS) entry which is preliminary data.</text>
</comment>
<keyword evidence="2" id="KW-1185">Reference proteome</keyword>
<dbReference type="AlphaFoldDB" id="A0A5N5FB17"/>
<sequence length="77" mass="8675">MRAAEDEGWNEFTETVWISPLDVYVKMVGLVREPATKECKDVKGLDDDEKVVIYTSEGQHVGTKRKVSCTRATLKSV</sequence>
<protein>
    <submittedName>
        <fullName evidence="1">Uncharacterized protein</fullName>
    </submittedName>
</protein>
<reference evidence="2" key="2">
    <citation type="submission" date="2019-10" db="EMBL/GenBank/DDBJ databases">
        <title>A de novo genome assembly of a pear dwarfing rootstock.</title>
        <authorList>
            <person name="Wang F."/>
            <person name="Wang J."/>
            <person name="Li S."/>
            <person name="Zhang Y."/>
            <person name="Fang M."/>
            <person name="Ma L."/>
            <person name="Zhao Y."/>
            <person name="Jiang S."/>
        </authorList>
    </citation>
    <scope>NUCLEOTIDE SEQUENCE [LARGE SCALE GENOMIC DNA]</scope>
</reference>
<evidence type="ECO:0000313" key="2">
    <source>
        <dbReference type="Proteomes" id="UP000327157"/>
    </source>
</evidence>
<reference evidence="1 2" key="1">
    <citation type="submission" date="2019-09" db="EMBL/GenBank/DDBJ databases">
        <authorList>
            <person name="Ou C."/>
        </authorList>
    </citation>
    <scope>NUCLEOTIDE SEQUENCE [LARGE SCALE GENOMIC DNA]</scope>
    <source>
        <strain evidence="1">S2</strain>
        <tissue evidence="1">Leaf</tissue>
    </source>
</reference>
<dbReference type="EMBL" id="SMOL01000753">
    <property type="protein sequence ID" value="KAB2600278.1"/>
    <property type="molecule type" value="Genomic_DNA"/>
</dbReference>
<dbReference type="Proteomes" id="UP000327157">
    <property type="component" value="Chromosome 13"/>
</dbReference>
<name>A0A5N5FB17_9ROSA</name>